<dbReference type="SMART" id="SM00369">
    <property type="entry name" value="LRR_TYP"/>
    <property type="match status" value="26"/>
</dbReference>
<evidence type="ECO:0000256" key="2">
    <source>
        <dbReference type="ARBA" id="ARBA00022737"/>
    </source>
</evidence>
<name>A0A7R9GDI7_9CRUS</name>
<gene>
    <name evidence="4" type="ORF">NMOB1V02_LOCUS4553</name>
</gene>
<feature type="signal peptide" evidence="3">
    <location>
        <begin position="1"/>
        <end position="22"/>
    </location>
</feature>
<evidence type="ECO:0000313" key="4">
    <source>
        <dbReference type="EMBL" id="CAD7276803.1"/>
    </source>
</evidence>
<dbReference type="InterPro" id="IPR001611">
    <property type="entry name" value="Leu-rich_rpt"/>
</dbReference>
<dbReference type="Gene3D" id="3.80.10.10">
    <property type="entry name" value="Ribonuclease Inhibitor"/>
    <property type="match status" value="9"/>
</dbReference>
<evidence type="ECO:0000313" key="5">
    <source>
        <dbReference type="Proteomes" id="UP000678499"/>
    </source>
</evidence>
<accession>A0A7R9GDI7</accession>
<dbReference type="Proteomes" id="UP000678499">
    <property type="component" value="Unassembled WGS sequence"/>
</dbReference>
<dbReference type="OrthoDB" id="10022853at2759"/>
<reference evidence="4" key="1">
    <citation type="submission" date="2020-11" db="EMBL/GenBank/DDBJ databases">
        <authorList>
            <person name="Tran Van P."/>
        </authorList>
    </citation>
    <scope>NUCLEOTIDE SEQUENCE</scope>
</reference>
<keyword evidence="5" id="KW-1185">Reference proteome</keyword>
<organism evidence="4">
    <name type="scientific">Notodromas monacha</name>
    <dbReference type="NCBI Taxonomy" id="399045"/>
    <lineage>
        <taxon>Eukaryota</taxon>
        <taxon>Metazoa</taxon>
        <taxon>Ecdysozoa</taxon>
        <taxon>Arthropoda</taxon>
        <taxon>Crustacea</taxon>
        <taxon>Oligostraca</taxon>
        <taxon>Ostracoda</taxon>
        <taxon>Podocopa</taxon>
        <taxon>Podocopida</taxon>
        <taxon>Cypridocopina</taxon>
        <taxon>Cypridoidea</taxon>
        <taxon>Cyprididae</taxon>
        <taxon>Notodromas</taxon>
    </lineage>
</organism>
<sequence>MMMMASWIALLLLLLLLSKSEGMTITSSVGNRMLTGLQHVASGVQPCSFNELCDCKSNLRLIGSNAKATKRTSAPTDHQGGIICVNVPFSSVPRFPAGPVSHIDLVNAGLEYLPEGSLFLPGVKSLRLTGNKIKMIDNATFSLIGESLRSLDLSYNSLAEFPSHSFLPLKKLEWLNLDSNKIASLDEWPGQQLPSTSSPSMLGTLFLAGNEITQINPSTSFFSGMGSLTWLNLDSNGLGDESMSTDLFPKSLSILFLANNILQEFPINVMTELPNLMWLYLRGNHVRYLPSSMPWATNGAVKRHWDKLDVSENFLPELPANGSLFGGSVTVNDFYADHNWFSEVPSRAFLGMQVKRLSLAHNRIEKLAWDSLLGIHDSLVSLDLEDNKLGHVPAELARLTNLTLLYLSRNGIQSLLPTTSTMDGSILGFRLHMCQQHLEVLDLNHNLLQEVPSEELRQCTRLTSLGLANNNISGFTGDDFALYGQQLDSLTLRSNRISRVIGRSFQHTPLLRELSLSFNPITFVAPDAFSDLSNSLEKLSLSGCLDKLKDYPQDQLSYLRSLQTLIMDNNALQSLPEAALLFFTNIRLLNLEYNRLRNIPRSIFHSNVHSRLMDLRLGHNHLLVLEHELFHHLEMLQTVVLSYNQIQRIHMRAFSQLPNLAAVLLDNNRIQFLEKDAFHHLPLLARLDLQFNLLQEFPLDCLANAILPPHSSNNRSRNLPSSMQNFEIALNLTHNKIHSIVTTSSEFVSQSFGGREPSVTLQNFVLFLKSIDLSHNLLEEVPSNLLQAAAAGKVLRYLCLKNNRIFQLGPQPHFQDLEKLVSLDLSHNVIRTVHPAALNIAGSHLQILDLSHNAISALPASLFQSALQLRVLDLSGNHITQLPVTLFRTTLLEQLNLAGNNFRTVPSVALSNVQHTLTSLDLRKNQIQYVDQTSFANTTNLLSLLLGANNIRSLPEGVFSELGNKLLTLDLSHNSIHSASVSRAIQPLTRLRSLNLAYARITEFPSVVPTITNLNLSHNDLTARSLQLLLYKQSVNGSASVLAQTPDLRVLDISYNQIEDLPAGLFVPVPRLSVLDLSGNPLSTLTKEKFHGLGQALKKLALVQLEQVIRFDSDTLSRLLRLDELWIQTFPWIDKYRFRLGAVLGYLTNLRVLHVHIRQLDLSDQLHGAACPKLKELDIWGLDLKRVDPNAFRDIFGSSSLVLRIHNTSLEKIPEKLIDKIDHIPLLTLDLSNNMLKEFFPSSIYNNVSDWESVGTTVVSGGLHLEGNPLICSCNLTWVGKWLRRWLQESQDIQGEMLDRASELQAAVQHATCTEPKTGRIIALVELHETNSNDSSLNSVFCKQKLVSPGKLVIAAGDIGDTNNGGSAVFVQIVLLVISVSLWLSNGGISIFWE</sequence>
<dbReference type="SMART" id="SM00364">
    <property type="entry name" value="LRR_BAC"/>
    <property type="match status" value="14"/>
</dbReference>
<evidence type="ECO:0000256" key="3">
    <source>
        <dbReference type="SAM" id="SignalP"/>
    </source>
</evidence>
<dbReference type="PANTHER" id="PTHR45617:SF181">
    <property type="entry name" value="LP04042P"/>
    <property type="match status" value="1"/>
</dbReference>
<evidence type="ECO:0000256" key="1">
    <source>
        <dbReference type="ARBA" id="ARBA00022614"/>
    </source>
</evidence>
<dbReference type="SUPFAM" id="SSF52058">
    <property type="entry name" value="L domain-like"/>
    <property type="match status" value="3"/>
</dbReference>
<dbReference type="InterPro" id="IPR003591">
    <property type="entry name" value="Leu-rich_rpt_typical-subtyp"/>
</dbReference>
<evidence type="ECO:0008006" key="6">
    <source>
        <dbReference type="Google" id="ProtNLM"/>
    </source>
</evidence>
<dbReference type="EMBL" id="OA882756">
    <property type="protein sequence ID" value="CAD7276803.1"/>
    <property type="molecule type" value="Genomic_DNA"/>
</dbReference>
<keyword evidence="2" id="KW-0677">Repeat</keyword>
<dbReference type="InterPro" id="IPR032675">
    <property type="entry name" value="LRR_dom_sf"/>
</dbReference>
<dbReference type="PROSITE" id="PS51450">
    <property type="entry name" value="LRR"/>
    <property type="match status" value="7"/>
</dbReference>
<keyword evidence="1" id="KW-0433">Leucine-rich repeat</keyword>
<feature type="chain" id="PRO_5036210765" description="Chaoptin" evidence="3">
    <location>
        <begin position="23"/>
        <end position="1394"/>
    </location>
</feature>
<dbReference type="Pfam" id="PF13855">
    <property type="entry name" value="LRR_8"/>
    <property type="match status" value="7"/>
</dbReference>
<proteinExistence type="predicted"/>
<dbReference type="EMBL" id="CAJPEX010000719">
    <property type="protein sequence ID" value="CAG0916955.1"/>
    <property type="molecule type" value="Genomic_DNA"/>
</dbReference>
<keyword evidence="3" id="KW-0732">Signal</keyword>
<dbReference type="SUPFAM" id="SSF52047">
    <property type="entry name" value="RNI-like"/>
    <property type="match status" value="1"/>
</dbReference>
<dbReference type="PANTHER" id="PTHR45617">
    <property type="entry name" value="LEUCINE RICH REPEAT FAMILY PROTEIN"/>
    <property type="match status" value="1"/>
</dbReference>
<protein>
    <recommendedName>
        <fullName evidence="6">Chaoptin</fullName>
    </recommendedName>
</protein>